<evidence type="ECO:0000313" key="3">
    <source>
        <dbReference type="Proteomes" id="UP001244443"/>
    </source>
</evidence>
<name>A0AA49GEE5_9BACT</name>
<keyword evidence="3" id="KW-1185">Reference proteome</keyword>
<dbReference type="Proteomes" id="UP001244443">
    <property type="component" value="Chromosome"/>
</dbReference>
<organism evidence="2 3">
    <name type="scientific">Marivirga arenosa</name>
    <dbReference type="NCBI Taxonomy" id="3059076"/>
    <lineage>
        <taxon>Bacteria</taxon>
        <taxon>Pseudomonadati</taxon>
        <taxon>Bacteroidota</taxon>
        <taxon>Cytophagia</taxon>
        <taxon>Cytophagales</taxon>
        <taxon>Marivirgaceae</taxon>
        <taxon>Marivirga</taxon>
    </lineage>
</organism>
<feature type="transmembrane region" description="Helical" evidence="1">
    <location>
        <begin position="65"/>
        <end position="88"/>
    </location>
</feature>
<proteinExistence type="predicted"/>
<gene>
    <name evidence="2" type="ORF">QYS48_27190</name>
</gene>
<reference evidence="2" key="1">
    <citation type="submission" date="2023-08" db="EMBL/GenBank/DDBJ databases">
        <title>Comparative genomics and taxonomic characterization of three novel marine species of genus Marivirga.</title>
        <authorList>
            <person name="Muhammad N."/>
            <person name="Kim S.-G."/>
        </authorList>
    </citation>
    <scope>NUCLEOTIDE SEQUENCE [LARGE SCALE GENOMIC DNA]</scope>
    <source>
        <strain evidence="2">ABR2-2</strain>
    </source>
</reference>
<evidence type="ECO:0000313" key="2">
    <source>
        <dbReference type="EMBL" id="WKK85514.2"/>
    </source>
</evidence>
<evidence type="ECO:0000256" key="1">
    <source>
        <dbReference type="SAM" id="Phobius"/>
    </source>
</evidence>
<dbReference type="AlphaFoldDB" id="A0AA49GEE5"/>
<keyword evidence="1" id="KW-0472">Membrane</keyword>
<accession>A0AA49GEE5</accession>
<keyword evidence="1" id="KW-0812">Transmembrane</keyword>
<sequence>MKRKLTMIFILSCSLSFSQTDSNKSLVVTKDQIDSIFIPDKIEIVNKSLDTLAADLIKEDQASSYMWPTLIPAIFAILGILLGNYLNYRNSYSLFQKQKIFDNQRISYSKIMALKNPWIQSIRTNIEAKLLCEFYETRYLLFSQNKEDLDEAKKQNERALGLIKDISEYQMQVFEALGFIQTCFVIDNELQNAIDDIYNFKSITIRTFPRNLKNQNELDELFNNQNKRMIELTDEEYKDKMNKLIDLLRTKFV</sequence>
<dbReference type="RefSeq" id="WP_308355879.1">
    <property type="nucleotide sequence ID" value="NZ_CP129970.2"/>
</dbReference>
<protein>
    <submittedName>
        <fullName evidence="2">Uncharacterized protein</fullName>
    </submittedName>
</protein>
<keyword evidence="1" id="KW-1133">Transmembrane helix</keyword>
<dbReference type="EMBL" id="CP129970">
    <property type="protein sequence ID" value="WKK85514.2"/>
    <property type="molecule type" value="Genomic_DNA"/>
</dbReference>